<dbReference type="AlphaFoldDB" id="A0A1H7SRD2"/>
<reference evidence="3" key="1">
    <citation type="submission" date="2016-10" db="EMBL/GenBank/DDBJ databases">
        <authorList>
            <person name="Varghese N."/>
            <person name="Submissions S."/>
        </authorList>
    </citation>
    <scope>NUCLEOTIDE SEQUENCE [LARGE SCALE GENOMIC DNA]</scope>
    <source>
        <strain evidence="3">DSM 18733</strain>
    </source>
</reference>
<sequence length="353" mass="39545">MTFEDFFIKKRIDLLQLQEAEPLLYNEFKRHFELMGEKSFDHTKKFWFNRLRKSFHLKEEVSISKPLPGPSSTEEQKTIAVEDAPQAAKPTGFKPRFKAVKLEESDEKETSEKEEKSSNEREGTPQKPVGFKPRFKAGQTSSAGTESSSGKEVEQDDTSNKAENPTNESASVNKPSGFKPRFKAGITKAADAPQIDQPIPSERAQHHPEKADRPNDETAQSLEETKPLGFKPRFKAGITNRKASDGEKTQEEITKEQSKTDIPPLDAAATVKEGDKDQVSQKPMGFKPRFKAGLTKQIASNNEDAPVKAPQTPSIETEEQGNEKSLPDDVKSMEETKAPLGFKPRFKPKKKDE</sequence>
<protein>
    <submittedName>
        <fullName evidence="2">Uncharacterized protein</fullName>
    </submittedName>
</protein>
<dbReference type="OrthoDB" id="853871at2"/>
<proteinExistence type="predicted"/>
<evidence type="ECO:0000256" key="1">
    <source>
        <dbReference type="SAM" id="MobiDB-lite"/>
    </source>
</evidence>
<dbReference type="EMBL" id="FOAF01000003">
    <property type="protein sequence ID" value="SEL75180.1"/>
    <property type="molecule type" value="Genomic_DNA"/>
</dbReference>
<dbReference type="RefSeq" id="WP_093326476.1">
    <property type="nucleotide sequence ID" value="NZ_FOAF01000003.1"/>
</dbReference>
<feature type="compositionally biased region" description="Polar residues" evidence="1">
    <location>
        <begin position="161"/>
        <end position="174"/>
    </location>
</feature>
<feature type="compositionally biased region" description="Basic residues" evidence="1">
    <location>
        <begin position="344"/>
        <end position="353"/>
    </location>
</feature>
<keyword evidence="3" id="KW-1185">Reference proteome</keyword>
<organism evidence="2 3">
    <name type="scientific">Olivibacter domesticus</name>
    <name type="common">Pseudosphingobacterium domesticum</name>
    <dbReference type="NCBI Taxonomy" id="407022"/>
    <lineage>
        <taxon>Bacteria</taxon>
        <taxon>Pseudomonadati</taxon>
        <taxon>Bacteroidota</taxon>
        <taxon>Sphingobacteriia</taxon>
        <taxon>Sphingobacteriales</taxon>
        <taxon>Sphingobacteriaceae</taxon>
        <taxon>Olivibacter</taxon>
    </lineage>
</organism>
<feature type="compositionally biased region" description="Basic and acidic residues" evidence="1">
    <location>
        <begin position="203"/>
        <end position="216"/>
    </location>
</feature>
<evidence type="ECO:0000313" key="2">
    <source>
        <dbReference type="EMBL" id="SEL75180.1"/>
    </source>
</evidence>
<feature type="region of interest" description="Disordered" evidence="1">
    <location>
        <begin position="61"/>
        <end position="353"/>
    </location>
</feature>
<name>A0A1H7SRD2_OLID1</name>
<dbReference type="STRING" id="407022.SAMN05661044_03343"/>
<gene>
    <name evidence="2" type="ORF">SAMN05661044_03343</name>
</gene>
<accession>A0A1H7SRD2</accession>
<feature type="compositionally biased region" description="Basic and acidic residues" evidence="1">
    <location>
        <begin position="321"/>
        <end position="337"/>
    </location>
</feature>
<evidence type="ECO:0000313" key="3">
    <source>
        <dbReference type="Proteomes" id="UP000199421"/>
    </source>
</evidence>
<dbReference type="Proteomes" id="UP000199421">
    <property type="component" value="Unassembled WGS sequence"/>
</dbReference>
<feature type="compositionally biased region" description="Basic and acidic residues" evidence="1">
    <location>
        <begin position="100"/>
        <end position="124"/>
    </location>
</feature>
<feature type="compositionally biased region" description="Polar residues" evidence="1">
    <location>
        <begin position="138"/>
        <end position="150"/>
    </location>
</feature>
<feature type="compositionally biased region" description="Basic and acidic residues" evidence="1">
    <location>
        <begin position="242"/>
        <end position="259"/>
    </location>
</feature>